<dbReference type="Pfam" id="PF13358">
    <property type="entry name" value="DDE_3"/>
    <property type="match status" value="1"/>
</dbReference>
<evidence type="ECO:0000259" key="1">
    <source>
        <dbReference type="Pfam" id="PF13358"/>
    </source>
</evidence>
<dbReference type="PANTHER" id="PTHR46564:SF1">
    <property type="entry name" value="TRANSPOSASE"/>
    <property type="match status" value="1"/>
</dbReference>
<dbReference type="Proteomes" id="UP000287224">
    <property type="component" value="Unassembled WGS sequence"/>
</dbReference>
<organism evidence="2 3">
    <name type="scientific">Dictyobacter aurantiacus</name>
    <dbReference type="NCBI Taxonomy" id="1936993"/>
    <lineage>
        <taxon>Bacteria</taxon>
        <taxon>Bacillati</taxon>
        <taxon>Chloroflexota</taxon>
        <taxon>Ktedonobacteria</taxon>
        <taxon>Ktedonobacterales</taxon>
        <taxon>Dictyobacteraceae</taxon>
        <taxon>Dictyobacter</taxon>
    </lineage>
</organism>
<dbReference type="AlphaFoldDB" id="A0A401ZLZ0"/>
<gene>
    <name evidence="2" type="ORF">KDAU_51250</name>
</gene>
<name>A0A401ZLZ0_9CHLR</name>
<feature type="domain" description="Tc1-like transposase DDE" evidence="1">
    <location>
        <begin position="2"/>
        <end position="89"/>
    </location>
</feature>
<proteinExistence type="predicted"/>
<dbReference type="InterPro" id="IPR038717">
    <property type="entry name" value="Tc1-like_DDE_dom"/>
</dbReference>
<dbReference type="PANTHER" id="PTHR46564">
    <property type="entry name" value="TRANSPOSASE"/>
    <property type="match status" value="1"/>
</dbReference>
<dbReference type="InterPro" id="IPR036397">
    <property type="entry name" value="RNaseH_sf"/>
</dbReference>
<dbReference type="GO" id="GO:0003676">
    <property type="term" value="F:nucleic acid binding"/>
    <property type="evidence" value="ECO:0007669"/>
    <property type="project" value="InterPro"/>
</dbReference>
<evidence type="ECO:0000313" key="2">
    <source>
        <dbReference type="EMBL" id="GCE07796.1"/>
    </source>
</evidence>
<accession>A0A401ZLZ0</accession>
<reference evidence="3" key="1">
    <citation type="submission" date="2018-12" db="EMBL/GenBank/DDBJ databases">
        <title>Tengunoibacter tsumagoiensis gen. nov., sp. nov., Dictyobacter kobayashii sp. nov., D. alpinus sp. nov., and D. joshuensis sp. nov. and description of Dictyobacteraceae fam. nov. within the order Ktedonobacterales isolated from Tengu-no-mugimeshi.</title>
        <authorList>
            <person name="Wang C.M."/>
            <person name="Zheng Y."/>
            <person name="Sakai Y."/>
            <person name="Toyoda A."/>
            <person name="Minakuchi Y."/>
            <person name="Abe K."/>
            <person name="Yokota A."/>
            <person name="Yabe S."/>
        </authorList>
    </citation>
    <scope>NUCLEOTIDE SEQUENCE [LARGE SCALE GENOMIC DNA]</scope>
    <source>
        <strain evidence="3">S-27</strain>
    </source>
</reference>
<dbReference type="EMBL" id="BIFQ01000002">
    <property type="protein sequence ID" value="GCE07796.1"/>
    <property type="molecule type" value="Genomic_DNA"/>
</dbReference>
<comment type="caution">
    <text evidence="2">The sequence shown here is derived from an EMBL/GenBank/DDBJ whole genome shotgun (WGS) entry which is preliminary data.</text>
</comment>
<sequence length="124" mass="13640">MILDGAADSSAFEIYIEQVLAPSLKAGQIVILDNLSIHPGQKVRMTIEARGCQLLFLPAYSPDFSPIEEAFSKVKTFLRRQGARTREALQEAIAQALDLVTEADALGWFTHCGYPLPSFDEVAQ</sequence>
<keyword evidence="3" id="KW-1185">Reference proteome</keyword>
<dbReference type="Gene3D" id="3.30.420.10">
    <property type="entry name" value="Ribonuclease H-like superfamily/Ribonuclease H"/>
    <property type="match status" value="1"/>
</dbReference>
<evidence type="ECO:0000313" key="3">
    <source>
        <dbReference type="Proteomes" id="UP000287224"/>
    </source>
</evidence>
<protein>
    <recommendedName>
        <fullName evidence="1">Tc1-like transposase DDE domain-containing protein</fullName>
    </recommendedName>
</protein>